<gene>
    <name evidence="2" type="ORF">ASB58_00950</name>
</gene>
<dbReference type="Pfam" id="PF13272">
    <property type="entry name" value="Holin_2-3"/>
    <property type="match status" value="1"/>
</dbReference>
<keyword evidence="3" id="KW-1185">Reference proteome</keyword>
<feature type="transmembrane region" description="Helical" evidence="1">
    <location>
        <begin position="93"/>
        <end position="115"/>
    </location>
</feature>
<reference evidence="2 3" key="1">
    <citation type="journal article" date="2018" name="Syst. Appl. Microbiol.">
        <title>Pseudomonas gallaeciensis sp. nov., isolated from crude-oil-contaminated intertidal sand samples after the Prestige oil spill.</title>
        <authorList>
            <person name="Mulet M."/>
            <person name="Sanchez D."/>
            <person name="Rodriguez A.C."/>
            <person name="Nogales B."/>
            <person name="Bosch R."/>
            <person name="Busquets A."/>
            <person name="Gomila M."/>
            <person name="Lalucat J."/>
            <person name="Garcia-Valdes E."/>
        </authorList>
    </citation>
    <scope>NUCLEOTIDE SEQUENCE [LARGE SCALE GENOMIC DNA]</scope>
    <source>
        <strain evidence="2 3">V113</strain>
    </source>
</reference>
<sequence>MYGSPACNVGSRFPRLTLWILVSVFLLIALALAAPEQMPVIAYKVALVTLGVVLAYWLDRALFPYARPHEYMPRPMGPGGCSPDPQEADRYTIAFAAACLRRALIVLACVLGLTLGL</sequence>
<dbReference type="InterPro" id="IPR025140">
    <property type="entry name" value="Holin_2-3"/>
</dbReference>
<name>A0A395R7B5_9PSED</name>
<evidence type="ECO:0008006" key="4">
    <source>
        <dbReference type="Google" id="ProtNLM"/>
    </source>
</evidence>
<feature type="transmembrane region" description="Helical" evidence="1">
    <location>
        <begin position="16"/>
        <end position="34"/>
    </location>
</feature>
<dbReference type="RefSeq" id="WP_118129032.1">
    <property type="nucleotide sequence ID" value="NZ_LMAZ01000001.1"/>
</dbReference>
<feature type="transmembrane region" description="Helical" evidence="1">
    <location>
        <begin position="41"/>
        <end position="58"/>
    </location>
</feature>
<dbReference type="EMBL" id="LMAZ01000001">
    <property type="protein sequence ID" value="RGP55985.1"/>
    <property type="molecule type" value="Genomic_DNA"/>
</dbReference>
<keyword evidence="1" id="KW-1133">Transmembrane helix</keyword>
<evidence type="ECO:0000313" key="2">
    <source>
        <dbReference type="EMBL" id="RGP55985.1"/>
    </source>
</evidence>
<dbReference type="AlphaFoldDB" id="A0A395R7B5"/>
<comment type="caution">
    <text evidence="2">The sequence shown here is derived from an EMBL/GenBank/DDBJ whole genome shotgun (WGS) entry which is preliminary data.</text>
</comment>
<evidence type="ECO:0000256" key="1">
    <source>
        <dbReference type="SAM" id="Phobius"/>
    </source>
</evidence>
<protein>
    <recommendedName>
        <fullName evidence="4">2/3 transmembrane domain holin</fullName>
    </recommendedName>
</protein>
<proteinExistence type="predicted"/>
<keyword evidence="1" id="KW-0812">Transmembrane</keyword>
<dbReference type="Proteomes" id="UP000265411">
    <property type="component" value="Unassembled WGS sequence"/>
</dbReference>
<evidence type="ECO:0000313" key="3">
    <source>
        <dbReference type="Proteomes" id="UP000265411"/>
    </source>
</evidence>
<organism evidence="2 3">
    <name type="scientific">Pseudomonas abyssi</name>
    <dbReference type="NCBI Taxonomy" id="170540"/>
    <lineage>
        <taxon>Bacteria</taxon>
        <taxon>Pseudomonadati</taxon>
        <taxon>Pseudomonadota</taxon>
        <taxon>Gammaproteobacteria</taxon>
        <taxon>Pseudomonadales</taxon>
        <taxon>Pseudomonadaceae</taxon>
        <taxon>Pseudomonas</taxon>
    </lineage>
</organism>
<dbReference type="OrthoDB" id="8688566at2"/>
<accession>A0A395R7B5</accession>
<keyword evidence="1" id="KW-0472">Membrane</keyword>